<evidence type="ECO:0000256" key="4">
    <source>
        <dbReference type="ARBA" id="ARBA00023002"/>
    </source>
</evidence>
<keyword evidence="7" id="KW-1185">Reference proteome</keyword>
<comment type="similarity">
    <text evidence="1">Belongs to the GMC oxidoreductase family.</text>
</comment>
<name>A0AA86RWN1_9FABA</name>
<proteinExistence type="inferred from homology"/>
<reference evidence="6" key="1">
    <citation type="submission" date="2023-10" db="EMBL/GenBank/DDBJ databases">
        <authorList>
            <person name="Domelevo Entfellner J.-B."/>
        </authorList>
    </citation>
    <scope>NUCLEOTIDE SEQUENCE</scope>
</reference>
<dbReference type="InterPro" id="IPR036188">
    <property type="entry name" value="FAD/NAD-bd_sf"/>
</dbReference>
<dbReference type="PANTHER" id="PTHR46056">
    <property type="entry name" value="LONG-CHAIN-ALCOHOL OXIDASE"/>
    <property type="match status" value="1"/>
</dbReference>
<accession>A0AA86RWN1</accession>
<dbReference type="Gene3D" id="3.50.50.60">
    <property type="entry name" value="FAD/NAD(P)-binding domain"/>
    <property type="match status" value="1"/>
</dbReference>
<dbReference type="AlphaFoldDB" id="A0AA86RWN1"/>
<dbReference type="PANTHER" id="PTHR46056:SF12">
    <property type="entry name" value="LONG-CHAIN-ALCOHOL OXIDASE"/>
    <property type="match status" value="1"/>
</dbReference>
<keyword evidence="2" id="KW-0285">Flavoprotein</keyword>
<dbReference type="SUPFAM" id="SSF51905">
    <property type="entry name" value="FAD/NAD(P)-binding domain"/>
    <property type="match status" value="1"/>
</dbReference>
<evidence type="ECO:0000256" key="2">
    <source>
        <dbReference type="ARBA" id="ARBA00022630"/>
    </source>
</evidence>
<feature type="transmembrane region" description="Helical" evidence="5">
    <location>
        <begin position="91"/>
        <end position="114"/>
    </location>
</feature>
<keyword evidence="3" id="KW-0274">FAD</keyword>
<evidence type="ECO:0000256" key="1">
    <source>
        <dbReference type="ARBA" id="ARBA00010790"/>
    </source>
</evidence>
<dbReference type="Pfam" id="PF13450">
    <property type="entry name" value="NAD_binding_8"/>
    <property type="match status" value="1"/>
</dbReference>
<keyword evidence="5" id="KW-1133">Transmembrane helix</keyword>
<dbReference type="Proteomes" id="UP001189624">
    <property type="component" value="Chromosome 1"/>
</dbReference>
<evidence type="ECO:0000256" key="3">
    <source>
        <dbReference type="ARBA" id="ARBA00022827"/>
    </source>
</evidence>
<evidence type="ECO:0000313" key="7">
    <source>
        <dbReference type="Proteomes" id="UP001189624"/>
    </source>
</evidence>
<evidence type="ECO:0000313" key="6">
    <source>
        <dbReference type="EMBL" id="CAJ1830113.1"/>
    </source>
</evidence>
<keyword evidence="5" id="KW-0472">Membrane</keyword>
<gene>
    <name evidence="6" type="ORF">AYBTSS11_LOCUS1379</name>
</gene>
<keyword evidence="5" id="KW-0812">Transmembrane</keyword>
<evidence type="ECO:0000256" key="5">
    <source>
        <dbReference type="SAM" id="Phobius"/>
    </source>
</evidence>
<keyword evidence="4" id="KW-0560">Oxidoreductase</keyword>
<sequence>MAILGEAPPRSTTHNGSFGGDFTMQSGAVKGHTKLPMMGVFSSVSPLEILVLFKDLPSLQNARPNEYVFTTTLSACSHGGRVNEGMQRHGLLFKFGSGMIGMVSIGDVVRVMVVELFTKWSLIEAVILYAFVQIFGSGCGGGVAAVVLSSAGHKVVVLEKGNHFGRQIIHPSNGLP</sequence>
<dbReference type="GO" id="GO:0016491">
    <property type="term" value="F:oxidoreductase activity"/>
    <property type="evidence" value="ECO:0007669"/>
    <property type="project" value="UniProtKB-KW"/>
</dbReference>
<dbReference type="Gramene" id="rna-AYBTSS11_LOCUS1379">
    <property type="protein sequence ID" value="CAJ1830113.1"/>
    <property type="gene ID" value="gene-AYBTSS11_LOCUS1379"/>
</dbReference>
<dbReference type="EMBL" id="OY731398">
    <property type="protein sequence ID" value="CAJ1830113.1"/>
    <property type="molecule type" value="Genomic_DNA"/>
</dbReference>
<organism evidence="6 7">
    <name type="scientific">Sphenostylis stenocarpa</name>
    <dbReference type="NCBI Taxonomy" id="92480"/>
    <lineage>
        <taxon>Eukaryota</taxon>
        <taxon>Viridiplantae</taxon>
        <taxon>Streptophyta</taxon>
        <taxon>Embryophyta</taxon>
        <taxon>Tracheophyta</taxon>
        <taxon>Spermatophyta</taxon>
        <taxon>Magnoliopsida</taxon>
        <taxon>eudicotyledons</taxon>
        <taxon>Gunneridae</taxon>
        <taxon>Pentapetalae</taxon>
        <taxon>rosids</taxon>
        <taxon>fabids</taxon>
        <taxon>Fabales</taxon>
        <taxon>Fabaceae</taxon>
        <taxon>Papilionoideae</taxon>
        <taxon>50 kb inversion clade</taxon>
        <taxon>NPAAA clade</taxon>
        <taxon>indigoferoid/millettioid clade</taxon>
        <taxon>Phaseoleae</taxon>
        <taxon>Sphenostylis</taxon>
    </lineage>
</organism>
<protein>
    <submittedName>
        <fullName evidence="6">Uncharacterized protein</fullName>
    </submittedName>
</protein>
<feature type="transmembrane region" description="Helical" evidence="5">
    <location>
        <begin position="126"/>
        <end position="148"/>
    </location>
</feature>